<dbReference type="EMBL" id="BAABGY010000007">
    <property type="protein sequence ID" value="GAA4328235.1"/>
    <property type="molecule type" value="Genomic_DNA"/>
</dbReference>
<reference evidence="2" key="1">
    <citation type="journal article" date="2019" name="Int. J. Syst. Evol. Microbiol.">
        <title>The Global Catalogue of Microorganisms (GCM) 10K type strain sequencing project: providing services to taxonomists for standard genome sequencing and annotation.</title>
        <authorList>
            <consortium name="The Broad Institute Genomics Platform"/>
            <consortium name="The Broad Institute Genome Sequencing Center for Infectious Disease"/>
            <person name="Wu L."/>
            <person name="Ma J."/>
        </authorList>
    </citation>
    <scope>NUCLEOTIDE SEQUENCE [LARGE SCALE GENOMIC DNA]</scope>
    <source>
        <strain evidence="2">JCM 17919</strain>
    </source>
</reference>
<keyword evidence="2" id="KW-1185">Reference proteome</keyword>
<dbReference type="RefSeq" id="WP_345255214.1">
    <property type="nucleotide sequence ID" value="NZ_BAABGY010000007.1"/>
</dbReference>
<gene>
    <name evidence="1" type="ORF">GCM10023184_18000</name>
</gene>
<accession>A0ABP8GQ11</accession>
<protein>
    <submittedName>
        <fullName evidence="1">Uncharacterized protein</fullName>
    </submittedName>
</protein>
<dbReference type="Proteomes" id="UP001501725">
    <property type="component" value="Unassembled WGS sequence"/>
</dbReference>
<proteinExistence type="predicted"/>
<evidence type="ECO:0000313" key="1">
    <source>
        <dbReference type="EMBL" id="GAA4328235.1"/>
    </source>
</evidence>
<evidence type="ECO:0000313" key="2">
    <source>
        <dbReference type="Proteomes" id="UP001501725"/>
    </source>
</evidence>
<comment type="caution">
    <text evidence="1">The sequence shown here is derived from an EMBL/GenBank/DDBJ whole genome shotgun (WGS) entry which is preliminary data.</text>
</comment>
<name>A0ABP8GQ11_9BACT</name>
<organism evidence="1 2">
    <name type="scientific">Flaviaesturariibacter amylovorans</name>
    <dbReference type="NCBI Taxonomy" id="1084520"/>
    <lineage>
        <taxon>Bacteria</taxon>
        <taxon>Pseudomonadati</taxon>
        <taxon>Bacteroidota</taxon>
        <taxon>Chitinophagia</taxon>
        <taxon>Chitinophagales</taxon>
        <taxon>Chitinophagaceae</taxon>
        <taxon>Flaviaestuariibacter</taxon>
    </lineage>
</organism>
<sequence>MDSKKILKQLAVIKASAQTALANAQAALEGATQLEEQLLTGAVGASVSSPRGKVSVEREAEIRAEMRAKNNKRHLKVAS</sequence>